<proteinExistence type="predicted"/>
<evidence type="ECO:0000313" key="3">
    <source>
        <dbReference type="Proteomes" id="UP001432209"/>
    </source>
</evidence>
<feature type="region of interest" description="Disordered" evidence="1">
    <location>
        <begin position="65"/>
        <end position="103"/>
    </location>
</feature>
<dbReference type="Proteomes" id="UP001432209">
    <property type="component" value="Chromosome"/>
</dbReference>
<protein>
    <submittedName>
        <fullName evidence="2">Uncharacterized protein</fullName>
    </submittedName>
</protein>
<sequence>MSDEQLVAMLVERARSEVLQLTGNLEGSPFMFAPRWDKASYLNSFATGTAVFSMITPMLYSKAADAPELDEEGSRPDRRRPSDPSLPRPEAARRQPRPGGERLQEALRTRLHRWWKRLRRIPLRDNLRGRRRIAVRP</sequence>
<organism evidence="2 3">
    <name type="scientific">Streptomyces niveus</name>
    <name type="common">Streptomyces spheroides</name>
    <dbReference type="NCBI Taxonomy" id="193462"/>
    <lineage>
        <taxon>Bacteria</taxon>
        <taxon>Bacillati</taxon>
        <taxon>Actinomycetota</taxon>
        <taxon>Actinomycetes</taxon>
        <taxon>Kitasatosporales</taxon>
        <taxon>Streptomycetaceae</taxon>
        <taxon>Streptomyces</taxon>
    </lineage>
</organism>
<reference evidence="2" key="1">
    <citation type="submission" date="2022-10" db="EMBL/GenBank/DDBJ databases">
        <title>The complete genomes of actinobacterial strains from the NBC collection.</title>
        <authorList>
            <person name="Joergensen T.S."/>
            <person name="Alvarez Arevalo M."/>
            <person name="Sterndorff E.B."/>
            <person name="Faurdal D."/>
            <person name="Vuksanovic O."/>
            <person name="Mourched A.-S."/>
            <person name="Charusanti P."/>
            <person name="Shaw S."/>
            <person name="Blin K."/>
            <person name="Weber T."/>
        </authorList>
    </citation>
    <scope>NUCLEOTIDE SEQUENCE</scope>
    <source>
        <strain evidence="2">NBC_01432</strain>
    </source>
</reference>
<name>A0ABZ2A0F0_STRNV</name>
<keyword evidence="3" id="KW-1185">Reference proteome</keyword>
<evidence type="ECO:0000313" key="2">
    <source>
        <dbReference type="EMBL" id="WUX50948.1"/>
    </source>
</evidence>
<dbReference type="EMBL" id="CP109495">
    <property type="protein sequence ID" value="WUX50948.1"/>
    <property type="molecule type" value="Genomic_DNA"/>
</dbReference>
<evidence type="ECO:0000256" key="1">
    <source>
        <dbReference type="SAM" id="MobiDB-lite"/>
    </source>
</evidence>
<accession>A0ABZ2A0F0</accession>
<dbReference type="RefSeq" id="WP_329074601.1">
    <property type="nucleotide sequence ID" value="NZ_CP109389.1"/>
</dbReference>
<gene>
    <name evidence="2" type="ORF">OG442_04980</name>
</gene>
<feature type="compositionally biased region" description="Basic and acidic residues" evidence="1">
    <location>
        <begin position="72"/>
        <end position="82"/>
    </location>
</feature>